<accession>A0A1Y5Y1L0</accession>
<dbReference type="AlphaFoldDB" id="A0A1Y5Y1L0"/>
<evidence type="ECO:0000313" key="1">
    <source>
        <dbReference type="EMBL" id="SMD22988.1"/>
    </source>
</evidence>
<proteinExistence type="predicted"/>
<dbReference type="RefSeq" id="WP_084431803.1">
    <property type="nucleotide sequence ID" value="NZ_FWXV01000008.1"/>
</dbReference>
<name>A0A1Y5Y1L0_KIBAR</name>
<dbReference type="OrthoDB" id="4128649at2"/>
<organism evidence="1 2">
    <name type="scientific">Kibdelosporangium aridum</name>
    <dbReference type="NCBI Taxonomy" id="2030"/>
    <lineage>
        <taxon>Bacteria</taxon>
        <taxon>Bacillati</taxon>
        <taxon>Actinomycetota</taxon>
        <taxon>Actinomycetes</taxon>
        <taxon>Pseudonocardiales</taxon>
        <taxon>Pseudonocardiaceae</taxon>
        <taxon>Kibdelosporangium</taxon>
    </lineage>
</organism>
<evidence type="ECO:0000313" key="2">
    <source>
        <dbReference type="Proteomes" id="UP000192674"/>
    </source>
</evidence>
<dbReference type="EMBL" id="FWXV01000008">
    <property type="protein sequence ID" value="SMD22988.1"/>
    <property type="molecule type" value="Genomic_DNA"/>
</dbReference>
<keyword evidence="2" id="KW-1185">Reference proteome</keyword>
<reference evidence="1 2" key="1">
    <citation type="submission" date="2017-04" db="EMBL/GenBank/DDBJ databases">
        <authorList>
            <person name="Afonso C.L."/>
            <person name="Miller P.J."/>
            <person name="Scott M.A."/>
            <person name="Spackman E."/>
            <person name="Goraichik I."/>
            <person name="Dimitrov K.M."/>
            <person name="Suarez D.L."/>
            <person name="Swayne D.E."/>
        </authorList>
    </citation>
    <scope>NUCLEOTIDE SEQUENCE [LARGE SCALE GENOMIC DNA]</scope>
    <source>
        <strain evidence="1 2">DSM 43828</strain>
    </source>
</reference>
<protein>
    <submittedName>
        <fullName evidence="1">Uncharacterized protein</fullName>
    </submittedName>
</protein>
<sequence length="283" mass="31801">MTSLLPISRPETTVRSHLLDCIQANLAVLADRWHGPDTHLALGAALRFRPRTTEDGLPTVEPEMVPQVTEACALTGMTVDARARFTTPGQLRDLAERNTSLYVVADAFEMPWLPYFGQRHMDHSFLVEPVGEKAIVVDAYHNQTQWGSASPGTWELQWDELPHRGRVMALSPRDVETPHPVVQVEPPARYLAAYDDYPDRQRSLDRLCVETWLLARSRALHAAFLAAHGTRVPDEHLRRWELLAGQAFVAMRRVQRGHAEPPGLLSTLAALLAADPEMFRKDT</sequence>
<gene>
    <name evidence="1" type="ORF">SAMN05661093_07769</name>
</gene>
<dbReference type="Proteomes" id="UP000192674">
    <property type="component" value="Unassembled WGS sequence"/>
</dbReference>